<name>A0ABV2JB54_9FIRM</name>
<accession>A0ABV2JB54</accession>
<dbReference type="EC" id="2.4.2.22" evidence="5 6"/>
<comment type="subunit">
    <text evidence="5">Homodimer.</text>
</comment>
<keyword evidence="4 5" id="KW-0660">Purine salvage</keyword>
<evidence type="ECO:0000256" key="4">
    <source>
        <dbReference type="ARBA" id="ARBA00022726"/>
    </source>
</evidence>
<dbReference type="SUPFAM" id="SSF53271">
    <property type="entry name" value="PRTase-like"/>
    <property type="match status" value="1"/>
</dbReference>
<dbReference type="PANTHER" id="PTHR43864">
    <property type="entry name" value="HYPOXANTHINE/GUANINE PHOSPHORIBOSYLTRANSFERASE"/>
    <property type="match status" value="1"/>
</dbReference>
<comment type="catalytic activity">
    <reaction evidence="5">
        <text>XMP + diphosphate = xanthine + 5-phospho-alpha-D-ribose 1-diphosphate</text>
        <dbReference type="Rhea" id="RHEA:10800"/>
        <dbReference type="ChEBI" id="CHEBI:17712"/>
        <dbReference type="ChEBI" id="CHEBI:33019"/>
        <dbReference type="ChEBI" id="CHEBI:57464"/>
        <dbReference type="ChEBI" id="CHEBI:58017"/>
        <dbReference type="EC" id="2.4.2.22"/>
    </reaction>
</comment>
<comment type="subcellular location">
    <subcellularLocation>
        <location evidence="5">Cytoplasm</location>
    </subcellularLocation>
</comment>
<dbReference type="InterPro" id="IPR010079">
    <property type="entry name" value="Xanthine_PRibTrfase"/>
</dbReference>
<proteinExistence type="inferred from homology"/>
<keyword evidence="3 5" id="KW-0808">Transferase</keyword>
<evidence type="ECO:0000259" key="7">
    <source>
        <dbReference type="Pfam" id="PF00156"/>
    </source>
</evidence>
<feature type="domain" description="Phosphoribosyltransferase" evidence="7">
    <location>
        <begin position="33"/>
        <end position="158"/>
    </location>
</feature>
<dbReference type="Pfam" id="PF00156">
    <property type="entry name" value="Pribosyltran"/>
    <property type="match status" value="1"/>
</dbReference>
<dbReference type="NCBIfam" id="NF006671">
    <property type="entry name" value="PRK09219.1"/>
    <property type="match status" value="1"/>
</dbReference>
<evidence type="ECO:0000256" key="5">
    <source>
        <dbReference type="HAMAP-Rule" id="MF_01184"/>
    </source>
</evidence>
<evidence type="ECO:0000256" key="1">
    <source>
        <dbReference type="ARBA" id="ARBA00022490"/>
    </source>
</evidence>
<comment type="caution">
    <text evidence="8">The sequence shown here is derived from an EMBL/GenBank/DDBJ whole genome shotgun (WGS) entry which is preliminary data.</text>
</comment>
<feature type="binding site" evidence="5">
    <location>
        <begin position="129"/>
        <end position="133"/>
    </location>
    <ligand>
        <name>5-phospho-alpha-D-ribose 1-diphosphate</name>
        <dbReference type="ChEBI" id="CHEBI:58017"/>
    </ligand>
</feature>
<comment type="caution">
    <text evidence="5">Lacks conserved residue(s) required for the propagation of feature annotation.</text>
</comment>
<dbReference type="EMBL" id="JBEPMA010000003">
    <property type="protein sequence ID" value="MET3617105.1"/>
    <property type="molecule type" value="Genomic_DNA"/>
</dbReference>
<evidence type="ECO:0000256" key="6">
    <source>
        <dbReference type="NCBIfam" id="TIGR01744"/>
    </source>
</evidence>
<evidence type="ECO:0000313" key="8">
    <source>
        <dbReference type="EMBL" id="MET3617105.1"/>
    </source>
</evidence>
<organism evidence="8 9">
    <name type="scientific">Peptoniphilus olsenii</name>
    <dbReference type="NCBI Taxonomy" id="411570"/>
    <lineage>
        <taxon>Bacteria</taxon>
        <taxon>Bacillati</taxon>
        <taxon>Bacillota</taxon>
        <taxon>Tissierellia</taxon>
        <taxon>Tissierellales</taxon>
        <taxon>Peptoniphilaceae</taxon>
        <taxon>Peptoniphilus</taxon>
    </lineage>
</organism>
<keyword evidence="9" id="KW-1185">Reference proteome</keyword>
<dbReference type="GO" id="GO:0000310">
    <property type="term" value="F:xanthine phosphoribosyltransferase activity"/>
    <property type="evidence" value="ECO:0007669"/>
    <property type="project" value="UniProtKB-EC"/>
</dbReference>
<feature type="binding site" evidence="5">
    <location>
        <position position="27"/>
    </location>
    <ligand>
        <name>xanthine</name>
        <dbReference type="ChEBI" id="CHEBI:17712"/>
    </ligand>
</feature>
<keyword evidence="2 5" id="KW-0328">Glycosyltransferase</keyword>
<gene>
    <name evidence="5" type="primary">xpt</name>
    <name evidence="8" type="ORF">ABID14_000733</name>
</gene>
<dbReference type="Gene3D" id="3.40.50.2020">
    <property type="match status" value="1"/>
</dbReference>
<sequence>MNILEERILKDGYILDENIIKVDSFLNHQLDIKFLSELADIIKDYFKDKKINKILTIEASGIALATMLSEKFDYAPVVFAKKQKNKNLGKDVFESHVKSFTTDKEYRVTVSKKFLSPDDNLLIVDDFLAEGNALKGLIAIAKQSGSNIEGIAVAVEKGFQEGGKIIRNEGHDLLSLAIIDSIENGEIKFK</sequence>
<keyword evidence="1 5" id="KW-0963">Cytoplasm</keyword>
<dbReference type="CDD" id="cd06223">
    <property type="entry name" value="PRTases_typeI"/>
    <property type="match status" value="1"/>
</dbReference>
<evidence type="ECO:0000256" key="2">
    <source>
        <dbReference type="ARBA" id="ARBA00022676"/>
    </source>
</evidence>
<feature type="binding site" evidence="5">
    <location>
        <position position="157"/>
    </location>
    <ligand>
        <name>xanthine</name>
        <dbReference type="ChEBI" id="CHEBI:17712"/>
    </ligand>
</feature>
<dbReference type="PANTHER" id="PTHR43864:SF1">
    <property type="entry name" value="XANTHINE PHOSPHORIBOSYLTRANSFERASE"/>
    <property type="match status" value="1"/>
</dbReference>
<comment type="similarity">
    <text evidence="5">Belongs to the purine/pyrimidine phosphoribosyltransferase family. Xpt subfamily.</text>
</comment>
<evidence type="ECO:0000256" key="3">
    <source>
        <dbReference type="ARBA" id="ARBA00022679"/>
    </source>
</evidence>
<comment type="function">
    <text evidence="5">Converts the preformed base xanthine, a product of nucleic acid breakdown, to xanthosine 5'-monophosphate (XMP), so it can be reused for RNA or DNA synthesis.</text>
</comment>
<dbReference type="RefSeq" id="WP_354367234.1">
    <property type="nucleotide sequence ID" value="NZ_JBEPMA010000003.1"/>
</dbReference>
<dbReference type="InterPro" id="IPR029057">
    <property type="entry name" value="PRTase-like"/>
</dbReference>
<dbReference type="InterPro" id="IPR000836">
    <property type="entry name" value="PRTase_dom"/>
</dbReference>
<comment type="pathway">
    <text evidence="5">Purine metabolism; XMP biosynthesis via salvage pathway; XMP from xanthine: step 1/1.</text>
</comment>
<reference evidence="8 9" key="1">
    <citation type="submission" date="2024-06" db="EMBL/GenBank/DDBJ databases">
        <title>Genomic Encyclopedia of Type Strains, Phase IV (KMG-IV): sequencing the most valuable type-strain genomes for metagenomic binning, comparative biology and taxonomic classification.</title>
        <authorList>
            <person name="Goeker M."/>
        </authorList>
    </citation>
    <scope>NUCLEOTIDE SEQUENCE [LARGE SCALE GENOMIC DNA]</scope>
    <source>
        <strain evidence="8 9">DSM 21460</strain>
    </source>
</reference>
<dbReference type="Proteomes" id="UP001549162">
    <property type="component" value="Unassembled WGS sequence"/>
</dbReference>
<evidence type="ECO:0000313" key="9">
    <source>
        <dbReference type="Proteomes" id="UP001549162"/>
    </source>
</evidence>
<dbReference type="NCBIfam" id="TIGR01744">
    <property type="entry name" value="XPRTase"/>
    <property type="match status" value="1"/>
</dbReference>
<dbReference type="HAMAP" id="MF_01184">
    <property type="entry name" value="XPRTase"/>
    <property type="match status" value="1"/>
</dbReference>
<dbReference type="InterPro" id="IPR050118">
    <property type="entry name" value="Pur/Pyrimidine_PRTase"/>
</dbReference>
<protein>
    <recommendedName>
        <fullName evidence="5 6">Xanthine phosphoribosyltransferase</fullName>
        <shortName evidence="5">XPRTase</shortName>
        <ecNumber evidence="5 6">2.4.2.22</ecNumber>
    </recommendedName>
</protein>